<name>A0A7Z0LEA7_9STRE</name>
<dbReference type="Proteomes" id="UP000563349">
    <property type="component" value="Unassembled WGS sequence"/>
</dbReference>
<keyword evidence="2" id="KW-0808">Transferase</keyword>
<dbReference type="AlphaFoldDB" id="A0A7Z0LEA7"/>
<dbReference type="InterPro" id="IPR000594">
    <property type="entry name" value="ThiF_NAD_FAD-bd"/>
</dbReference>
<dbReference type="RefSeq" id="WP_179924293.1">
    <property type="nucleotide sequence ID" value="NZ_CP128228.1"/>
</dbReference>
<gene>
    <name evidence="2" type="ORF">HZY93_07420</name>
</gene>
<evidence type="ECO:0000313" key="2">
    <source>
        <dbReference type="EMBL" id="NYS49772.1"/>
    </source>
</evidence>
<dbReference type="SUPFAM" id="SSF69572">
    <property type="entry name" value="Activating enzymes of the ubiquitin-like proteins"/>
    <property type="match status" value="1"/>
</dbReference>
<evidence type="ECO:0000259" key="1">
    <source>
        <dbReference type="Pfam" id="PF00899"/>
    </source>
</evidence>
<feature type="domain" description="THIF-type NAD/FAD binding fold" evidence="1">
    <location>
        <begin position="4"/>
        <end position="158"/>
    </location>
</feature>
<accession>A0A7Z0LEA7</accession>
<organism evidence="2 3">
    <name type="scientific">Streptococcus danieliae</name>
    <dbReference type="NCBI Taxonomy" id="747656"/>
    <lineage>
        <taxon>Bacteria</taxon>
        <taxon>Bacillati</taxon>
        <taxon>Bacillota</taxon>
        <taxon>Bacilli</taxon>
        <taxon>Lactobacillales</taxon>
        <taxon>Streptococcaceae</taxon>
        <taxon>Streptococcus</taxon>
    </lineage>
</organism>
<keyword evidence="3" id="KW-1185">Reference proteome</keyword>
<protein>
    <submittedName>
        <fullName evidence="2">ThiF family adenylyltransferase</fullName>
    </submittedName>
</protein>
<dbReference type="InterPro" id="IPR035985">
    <property type="entry name" value="Ubiquitin-activating_enz"/>
</dbReference>
<sequence>MDKKIQTEDDVLDLIDGADLVISAIDEPRIKIQRIVNRAIVQAGIPCVFGGNQVSRGRVYSVIPGKSGCFDCLNIEYTKRDPNFVKQFVGHQKSGFQPPTIAYGPAMFQLTGVIADEAVRILTSYTEARSINCQFEIDYEKGASFRHQPWSRYPEDCPTCGIGNENHWEVFSYYGLR</sequence>
<reference evidence="2 3" key="1">
    <citation type="submission" date="2020-07" db="EMBL/GenBank/DDBJ databases">
        <title>MOT database genomes.</title>
        <authorList>
            <person name="Joseph S."/>
            <person name="Aduse-Opoku J."/>
            <person name="Hashim A."/>
            <person name="Wade W."/>
            <person name="Curtis M."/>
        </authorList>
    </citation>
    <scope>NUCLEOTIDE SEQUENCE [LARGE SCALE GENOMIC DNA]</scope>
    <source>
        <strain evidence="2 3">CCW311</strain>
    </source>
</reference>
<keyword evidence="2" id="KW-0548">Nucleotidyltransferase</keyword>
<comment type="caution">
    <text evidence="2">The sequence shown here is derived from an EMBL/GenBank/DDBJ whole genome shotgun (WGS) entry which is preliminary data.</text>
</comment>
<dbReference type="GO" id="GO:0016779">
    <property type="term" value="F:nucleotidyltransferase activity"/>
    <property type="evidence" value="ECO:0007669"/>
    <property type="project" value="UniProtKB-KW"/>
</dbReference>
<dbReference type="Gene3D" id="3.40.50.720">
    <property type="entry name" value="NAD(P)-binding Rossmann-like Domain"/>
    <property type="match status" value="1"/>
</dbReference>
<evidence type="ECO:0000313" key="3">
    <source>
        <dbReference type="Proteomes" id="UP000563349"/>
    </source>
</evidence>
<proteinExistence type="predicted"/>
<dbReference type="Pfam" id="PF00899">
    <property type="entry name" value="ThiF"/>
    <property type="match status" value="1"/>
</dbReference>
<dbReference type="EMBL" id="JACBYG010000123">
    <property type="protein sequence ID" value="NYS49772.1"/>
    <property type="molecule type" value="Genomic_DNA"/>
</dbReference>
<dbReference type="GO" id="GO:0008641">
    <property type="term" value="F:ubiquitin-like modifier activating enzyme activity"/>
    <property type="evidence" value="ECO:0007669"/>
    <property type="project" value="InterPro"/>
</dbReference>